<comment type="caution">
    <text evidence="1">The sequence shown here is derived from an EMBL/GenBank/DDBJ whole genome shotgun (WGS) entry which is preliminary data.</text>
</comment>
<protein>
    <submittedName>
        <fullName evidence="1">Uncharacterized protein</fullName>
    </submittedName>
</protein>
<reference evidence="2" key="1">
    <citation type="journal article" date="2022" name="Mol. Ecol. Resour.">
        <title>The genomes of chicory, endive, great burdock and yacon provide insights into Asteraceae palaeo-polyploidization history and plant inulin production.</title>
        <authorList>
            <person name="Fan W."/>
            <person name="Wang S."/>
            <person name="Wang H."/>
            <person name="Wang A."/>
            <person name="Jiang F."/>
            <person name="Liu H."/>
            <person name="Zhao H."/>
            <person name="Xu D."/>
            <person name="Zhang Y."/>
        </authorList>
    </citation>
    <scope>NUCLEOTIDE SEQUENCE [LARGE SCALE GENOMIC DNA]</scope>
    <source>
        <strain evidence="2">cv. Punajuju</strain>
    </source>
</reference>
<name>A0ACB8ZUD5_CICIN</name>
<accession>A0ACB8ZUD5</accession>
<gene>
    <name evidence="1" type="ORF">L2E82_45456</name>
</gene>
<proteinExistence type="predicted"/>
<keyword evidence="2" id="KW-1185">Reference proteome</keyword>
<dbReference type="EMBL" id="CM042016">
    <property type="protein sequence ID" value="KAI3700818.1"/>
    <property type="molecule type" value="Genomic_DNA"/>
</dbReference>
<evidence type="ECO:0000313" key="1">
    <source>
        <dbReference type="EMBL" id="KAI3700818.1"/>
    </source>
</evidence>
<organism evidence="1 2">
    <name type="scientific">Cichorium intybus</name>
    <name type="common">Chicory</name>
    <dbReference type="NCBI Taxonomy" id="13427"/>
    <lineage>
        <taxon>Eukaryota</taxon>
        <taxon>Viridiplantae</taxon>
        <taxon>Streptophyta</taxon>
        <taxon>Embryophyta</taxon>
        <taxon>Tracheophyta</taxon>
        <taxon>Spermatophyta</taxon>
        <taxon>Magnoliopsida</taxon>
        <taxon>eudicotyledons</taxon>
        <taxon>Gunneridae</taxon>
        <taxon>Pentapetalae</taxon>
        <taxon>asterids</taxon>
        <taxon>campanulids</taxon>
        <taxon>Asterales</taxon>
        <taxon>Asteraceae</taxon>
        <taxon>Cichorioideae</taxon>
        <taxon>Cichorieae</taxon>
        <taxon>Cichoriinae</taxon>
        <taxon>Cichorium</taxon>
    </lineage>
</organism>
<dbReference type="Proteomes" id="UP001055811">
    <property type="component" value="Linkage Group LG08"/>
</dbReference>
<reference evidence="1 2" key="2">
    <citation type="journal article" date="2022" name="Mol. Ecol. Resour.">
        <title>The genomes of chicory, endive, great burdock and yacon provide insights into Asteraceae paleo-polyploidization history and plant inulin production.</title>
        <authorList>
            <person name="Fan W."/>
            <person name="Wang S."/>
            <person name="Wang H."/>
            <person name="Wang A."/>
            <person name="Jiang F."/>
            <person name="Liu H."/>
            <person name="Zhao H."/>
            <person name="Xu D."/>
            <person name="Zhang Y."/>
        </authorList>
    </citation>
    <scope>NUCLEOTIDE SEQUENCE [LARGE SCALE GENOMIC DNA]</scope>
    <source>
        <strain evidence="2">cv. Punajuju</strain>
        <tissue evidence="1">Leaves</tissue>
    </source>
</reference>
<sequence length="159" mass="18396">MHSLSAMYSTSLNVASISKWFHPFNKRKPFHLLLPPALNSTNEDCVNHSEKSTITHNPESLIPQSIFPRFTNNIFNNPPINFHNQSTQQMESSSTILRLFLRIDIAIRLHVLQKLTPPRSTVVETLTITIHRQQLTPSHYDKANPPYKHHFSTSKKYVR</sequence>
<evidence type="ECO:0000313" key="2">
    <source>
        <dbReference type="Proteomes" id="UP001055811"/>
    </source>
</evidence>